<accession>A0A9D1UNK0</accession>
<dbReference type="PANTHER" id="PTHR30213:SF0">
    <property type="entry name" value="UPF0761 MEMBRANE PROTEIN YIHY"/>
    <property type="match status" value="1"/>
</dbReference>
<dbReference type="Pfam" id="PF03631">
    <property type="entry name" value="Virul_fac_BrkB"/>
    <property type="match status" value="1"/>
</dbReference>
<sequence>TAPFLPDESMAVLAEYLDYIARNQSSALLIGGVMMVLFSGSAAFRGLMTIMEDLYGRQSYQGIFQIIASVAFSVLLLATIYLSIVVLLTGEWLFHLLTDFFNLESLSLPWEWQWMRFLLFFCLLLLFVLLVYRMAAPRGKPRPPILTGAVLASAAMVGASVLFSWFIGLSSRYSLIYGSLASVIILLVWLYLCGNIIILGNVFNCVWYRHKKMKYLKKLKRERE</sequence>
<dbReference type="InterPro" id="IPR017039">
    <property type="entry name" value="Virul_fac_BrkB"/>
</dbReference>
<dbReference type="PANTHER" id="PTHR30213">
    <property type="entry name" value="INNER MEMBRANE PROTEIN YHJD"/>
    <property type="match status" value="1"/>
</dbReference>
<evidence type="ECO:0000256" key="3">
    <source>
        <dbReference type="ARBA" id="ARBA00022692"/>
    </source>
</evidence>
<protein>
    <submittedName>
        <fullName evidence="7">YihY/virulence factor BrkB family protein</fullName>
    </submittedName>
</protein>
<feature type="transmembrane region" description="Helical" evidence="6">
    <location>
        <begin position="175"/>
        <end position="208"/>
    </location>
</feature>
<proteinExistence type="predicted"/>
<dbReference type="EMBL" id="DXGA01000009">
    <property type="protein sequence ID" value="HIW93000.1"/>
    <property type="molecule type" value="Genomic_DNA"/>
</dbReference>
<keyword evidence="5 6" id="KW-0472">Membrane</keyword>
<evidence type="ECO:0000256" key="5">
    <source>
        <dbReference type="ARBA" id="ARBA00023136"/>
    </source>
</evidence>
<keyword evidence="4 6" id="KW-1133">Transmembrane helix</keyword>
<feature type="non-terminal residue" evidence="7">
    <location>
        <position position="1"/>
    </location>
</feature>
<dbReference type="AlphaFoldDB" id="A0A9D1UNK0"/>
<evidence type="ECO:0000256" key="2">
    <source>
        <dbReference type="ARBA" id="ARBA00022475"/>
    </source>
</evidence>
<evidence type="ECO:0000313" key="7">
    <source>
        <dbReference type="EMBL" id="HIW93000.1"/>
    </source>
</evidence>
<dbReference type="GO" id="GO:0005886">
    <property type="term" value="C:plasma membrane"/>
    <property type="evidence" value="ECO:0007669"/>
    <property type="project" value="UniProtKB-SubCell"/>
</dbReference>
<feature type="transmembrane region" description="Helical" evidence="6">
    <location>
        <begin position="27"/>
        <end position="51"/>
    </location>
</feature>
<keyword evidence="3 6" id="KW-0812">Transmembrane</keyword>
<evidence type="ECO:0000313" key="8">
    <source>
        <dbReference type="Proteomes" id="UP000824192"/>
    </source>
</evidence>
<evidence type="ECO:0000256" key="4">
    <source>
        <dbReference type="ARBA" id="ARBA00022989"/>
    </source>
</evidence>
<comment type="caution">
    <text evidence="7">The sequence shown here is derived from an EMBL/GenBank/DDBJ whole genome shotgun (WGS) entry which is preliminary data.</text>
</comment>
<name>A0A9D1UNK0_9FIRM</name>
<gene>
    <name evidence="7" type="ORF">H9868_00510</name>
</gene>
<comment type="subcellular location">
    <subcellularLocation>
        <location evidence="1">Cell membrane</location>
        <topology evidence="1">Multi-pass membrane protein</topology>
    </subcellularLocation>
</comment>
<evidence type="ECO:0000256" key="1">
    <source>
        <dbReference type="ARBA" id="ARBA00004651"/>
    </source>
</evidence>
<feature type="transmembrane region" description="Helical" evidence="6">
    <location>
        <begin position="144"/>
        <end position="169"/>
    </location>
</feature>
<reference evidence="7" key="1">
    <citation type="journal article" date="2021" name="PeerJ">
        <title>Extensive microbial diversity within the chicken gut microbiome revealed by metagenomics and culture.</title>
        <authorList>
            <person name="Gilroy R."/>
            <person name="Ravi A."/>
            <person name="Getino M."/>
            <person name="Pursley I."/>
            <person name="Horton D.L."/>
            <person name="Alikhan N.F."/>
            <person name="Baker D."/>
            <person name="Gharbi K."/>
            <person name="Hall N."/>
            <person name="Watson M."/>
            <person name="Adriaenssens E.M."/>
            <person name="Foster-Nyarko E."/>
            <person name="Jarju S."/>
            <person name="Secka A."/>
            <person name="Antonio M."/>
            <person name="Oren A."/>
            <person name="Chaudhuri R.R."/>
            <person name="La Ragione R."/>
            <person name="Hildebrand F."/>
            <person name="Pallen M.J."/>
        </authorList>
    </citation>
    <scope>NUCLEOTIDE SEQUENCE</scope>
    <source>
        <strain evidence="7">ChiGjej6B6-1540</strain>
    </source>
</reference>
<dbReference type="Proteomes" id="UP000824192">
    <property type="component" value="Unassembled WGS sequence"/>
</dbReference>
<dbReference type="PIRSF" id="PIRSF035875">
    <property type="entry name" value="RNase_BN"/>
    <property type="match status" value="1"/>
</dbReference>
<evidence type="ECO:0000256" key="6">
    <source>
        <dbReference type="SAM" id="Phobius"/>
    </source>
</evidence>
<organism evidence="7 8">
    <name type="scientific">Candidatus Flavonifractor merdipullorum</name>
    <dbReference type="NCBI Taxonomy" id="2838590"/>
    <lineage>
        <taxon>Bacteria</taxon>
        <taxon>Bacillati</taxon>
        <taxon>Bacillota</taxon>
        <taxon>Clostridia</taxon>
        <taxon>Eubacteriales</taxon>
        <taxon>Oscillospiraceae</taxon>
        <taxon>Flavonifractor</taxon>
    </lineage>
</organism>
<feature type="transmembrane region" description="Helical" evidence="6">
    <location>
        <begin position="114"/>
        <end position="132"/>
    </location>
</feature>
<reference evidence="7" key="2">
    <citation type="submission" date="2021-04" db="EMBL/GenBank/DDBJ databases">
        <authorList>
            <person name="Gilroy R."/>
        </authorList>
    </citation>
    <scope>NUCLEOTIDE SEQUENCE</scope>
    <source>
        <strain evidence="7">ChiGjej6B6-1540</strain>
    </source>
</reference>
<keyword evidence="2" id="KW-1003">Cell membrane</keyword>
<feature type="transmembrane region" description="Helical" evidence="6">
    <location>
        <begin position="63"/>
        <end position="94"/>
    </location>
</feature>